<dbReference type="InterPro" id="IPR017441">
    <property type="entry name" value="Protein_kinase_ATP_BS"/>
</dbReference>
<reference evidence="10 11" key="1">
    <citation type="submission" date="2017-11" db="EMBL/GenBank/DDBJ databases">
        <title>Evolution of Phototrophy in the Chloroflexi Phylum Driven by Horizontal Gene Transfer.</title>
        <authorList>
            <person name="Ward L.M."/>
            <person name="Hemp J."/>
            <person name="Shih P.M."/>
            <person name="Mcglynn S.E."/>
            <person name="Fischer W."/>
        </authorList>
    </citation>
    <scope>NUCLEOTIDE SEQUENCE [LARGE SCALE GENOMIC DNA]</scope>
    <source>
        <strain evidence="10">JP3_13</strain>
    </source>
</reference>
<dbReference type="PROSITE" id="PS50011">
    <property type="entry name" value="PROTEIN_KINASE_DOM"/>
    <property type="match status" value="1"/>
</dbReference>
<dbReference type="EC" id="2.7.11.1" evidence="1"/>
<evidence type="ECO:0000256" key="6">
    <source>
        <dbReference type="ARBA" id="ARBA00022840"/>
    </source>
</evidence>
<dbReference type="PROSITE" id="PS00107">
    <property type="entry name" value="PROTEIN_KINASE_ATP"/>
    <property type="match status" value="1"/>
</dbReference>
<evidence type="ECO:0000256" key="4">
    <source>
        <dbReference type="ARBA" id="ARBA00022741"/>
    </source>
</evidence>
<dbReference type="SMART" id="SM00220">
    <property type="entry name" value="S_TKc"/>
    <property type="match status" value="1"/>
</dbReference>
<keyword evidence="2" id="KW-0723">Serine/threonine-protein kinase</keyword>
<dbReference type="AlphaFoldDB" id="A0A2M8PGU2"/>
<evidence type="ECO:0000256" key="2">
    <source>
        <dbReference type="ARBA" id="ARBA00022527"/>
    </source>
</evidence>
<dbReference type="InterPro" id="IPR000719">
    <property type="entry name" value="Prot_kinase_dom"/>
</dbReference>
<keyword evidence="8" id="KW-0812">Transmembrane</keyword>
<organism evidence="10 11">
    <name type="scientific">Candidatus Thermofonsia Clade 1 bacterium</name>
    <dbReference type="NCBI Taxonomy" id="2364210"/>
    <lineage>
        <taxon>Bacteria</taxon>
        <taxon>Bacillati</taxon>
        <taxon>Chloroflexota</taxon>
        <taxon>Candidatus Thermofontia</taxon>
        <taxon>Candidatus Thermofonsia Clade 1</taxon>
    </lineage>
</organism>
<gene>
    <name evidence="10" type="ORF">CUN49_03755</name>
</gene>
<evidence type="ECO:0000256" key="7">
    <source>
        <dbReference type="PROSITE-ProRule" id="PRU10141"/>
    </source>
</evidence>
<evidence type="ECO:0000256" key="5">
    <source>
        <dbReference type="ARBA" id="ARBA00022777"/>
    </source>
</evidence>
<keyword evidence="8" id="KW-1133">Transmembrane helix</keyword>
<evidence type="ECO:0000256" key="1">
    <source>
        <dbReference type="ARBA" id="ARBA00012513"/>
    </source>
</evidence>
<dbReference type="GO" id="GO:0004674">
    <property type="term" value="F:protein serine/threonine kinase activity"/>
    <property type="evidence" value="ECO:0007669"/>
    <property type="project" value="UniProtKB-KW"/>
</dbReference>
<dbReference type="InterPro" id="IPR042095">
    <property type="entry name" value="SUMF_sf"/>
</dbReference>
<keyword evidence="3" id="KW-0808">Transferase</keyword>
<dbReference type="Proteomes" id="UP000229681">
    <property type="component" value="Unassembled WGS sequence"/>
</dbReference>
<evidence type="ECO:0000256" key="3">
    <source>
        <dbReference type="ARBA" id="ARBA00022679"/>
    </source>
</evidence>
<dbReference type="Gene3D" id="3.30.200.20">
    <property type="entry name" value="Phosphorylase Kinase, domain 1"/>
    <property type="match status" value="1"/>
</dbReference>
<dbReference type="InterPro" id="IPR005532">
    <property type="entry name" value="SUMF_dom"/>
</dbReference>
<dbReference type="PROSITE" id="PS00108">
    <property type="entry name" value="PROTEIN_KINASE_ST"/>
    <property type="match status" value="1"/>
</dbReference>
<dbReference type="Gene3D" id="1.10.510.10">
    <property type="entry name" value="Transferase(Phosphotransferase) domain 1"/>
    <property type="match status" value="1"/>
</dbReference>
<dbReference type="InterPro" id="IPR016187">
    <property type="entry name" value="CTDL_fold"/>
</dbReference>
<name>A0A2M8PGU2_9CHLR</name>
<evidence type="ECO:0000313" key="10">
    <source>
        <dbReference type="EMBL" id="PJF36765.1"/>
    </source>
</evidence>
<dbReference type="InterPro" id="IPR011009">
    <property type="entry name" value="Kinase-like_dom_sf"/>
</dbReference>
<dbReference type="EMBL" id="PGTM01000032">
    <property type="protein sequence ID" value="PJF36765.1"/>
    <property type="molecule type" value="Genomic_DNA"/>
</dbReference>
<evidence type="ECO:0000256" key="8">
    <source>
        <dbReference type="SAM" id="Phobius"/>
    </source>
</evidence>
<feature type="binding site" evidence="7">
    <location>
        <position position="52"/>
    </location>
    <ligand>
        <name>ATP</name>
        <dbReference type="ChEBI" id="CHEBI:30616"/>
    </ligand>
</feature>
<keyword evidence="6 7" id="KW-0067">ATP-binding</keyword>
<feature type="domain" description="Protein kinase" evidence="9">
    <location>
        <begin position="23"/>
        <end position="282"/>
    </location>
</feature>
<dbReference type="Pfam" id="PF00069">
    <property type="entry name" value="Pkinase"/>
    <property type="match status" value="1"/>
</dbReference>
<dbReference type="FunFam" id="1.10.510.10:FF:000021">
    <property type="entry name" value="Serine/threonine protein kinase"/>
    <property type="match status" value="1"/>
</dbReference>
<dbReference type="SUPFAM" id="SSF56436">
    <property type="entry name" value="C-type lectin-like"/>
    <property type="match status" value="1"/>
</dbReference>
<feature type="transmembrane region" description="Helical" evidence="8">
    <location>
        <begin position="334"/>
        <end position="357"/>
    </location>
</feature>
<proteinExistence type="predicted"/>
<dbReference type="GO" id="GO:0005524">
    <property type="term" value="F:ATP binding"/>
    <property type="evidence" value="ECO:0007669"/>
    <property type="project" value="UniProtKB-UniRule"/>
</dbReference>
<evidence type="ECO:0000313" key="11">
    <source>
        <dbReference type="Proteomes" id="UP000229681"/>
    </source>
</evidence>
<comment type="caution">
    <text evidence="10">The sequence shown here is derived from an EMBL/GenBank/DDBJ whole genome shotgun (WGS) entry which is preliminary data.</text>
</comment>
<dbReference type="SUPFAM" id="SSF56112">
    <property type="entry name" value="Protein kinase-like (PK-like)"/>
    <property type="match status" value="1"/>
</dbReference>
<keyword evidence="4 7" id="KW-0547">Nucleotide-binding</keyword>
<dbReference type="PANTHER" id="PTHR43289">
    <property type="entry name" value="MITOGEN-ACTIVATED PROTEIN KINASE KINASE KINASE 20-RELATED"/>
    <property type="match status" value="1"/>
</dbReference>
<keyword evidence="5" id="KW-0418">Kinase</keyword>
<protein>
    <recommendedName>
        <fullName evidence="1">non-specific serine/threonine protein kinase</fullName>
        <ecNumber evidence="1">2.7.11.1</ecNumber>
    </recommendedName>
</protein>
<sequence>MGLAMANGQPLTYLKNGQTLGKYRIEGLLGRGSMAEVYRAFNPDLAQYVAIKVIHPLRLDDPETVARFRQEARAAAALNHPNILRVFDLSEQDGLHYMVMELIEGETLAKRLAAAPKGLPLPEVRQWFRQLCDALDYAHQRGLIHRDIKPSNIMITADGRLILADFGLARLANSEKLTATGYTIGSPAYMSPEQIEGVADLTHLTDIYALGCVLFELLTGRTPFMGTSNASVIIKHLNELPPVPSALVEGLPQGIDGIVLRALSKKPDDRFATARQMAEAFEAALDGRLEPTMTARLPEPISSTQTVKSPVADPGASTAHLRITERLPSGNNRFFFAALAVIAVFGVAIGLGLTALFSQPPEPTPPEGMVYVRGGTFVMGSATGDEHERPPHSVTLAPFFIDRTEVTNRAYYDFIRRTGFEAPATWEQPGIDPTWEVVATEGYVVGDVNDRFSYDGTKVFPLEDARAEVKLDPTTNTGSVIVTLTGKLQTEANRTLEGEIRIVHDVFIGTAAFQKGGVGAHVHMHGDSGQESPILPAVVGDINTWGMADVYVNGELVYSGLGAHMMVMPGVRDEQHRILRANGTCCYSPRRPADGLVDTARRELLLLLVRDSSSEYGGSSAGGLQPETPVWIDLYFRQVRFVRRPPAPSIPPGADNQPVTGISWAEAVAYCRFIGKRLPTEAEWEFAARGTDDRLYPWGNKSDEIPANVNSGVLRDVGSFPEGASPFGVLDMAGNAWEWVADWYAPDYYAQSTGENPRGPSRGTLRVLRGGGPVQRDPLGFVEYRATHRLPADPNARERFFGFRCAQDAREVVR</sequence>
<accession>A0A2M8PGU2</accession>
<dbReference type="InterPro" id="IPR008271">
    <property type="entry name" value="Ser/Thr_kinase_AS"/>
</dbReference>
<dbReference type="PANTHER" id="PTHR43289:SF6">
    <property type="entry name" value="SERINE_THREONINE-PROTEIN KINASE NEKL-3"/>
    <property type="match status" value="1"/>
</dbReference>
<keyword evidence="8" id="KW-0472">Membrane</keyword>
<dbReference type="Gene3D" id="3.90.1580.10">
    <property type="entry name" value="paralog of FGE (formylglycine-generating enzyme)"/>
    <property type="match status" value="2"/>
</dbReference>
<dbReference type="CDD" id="cd14014">
    <property type="entry name" value="STKc_PknB_like"/>
    <property type="match status" value="1"/>
</dbReference>
<evidence type="ECO:0000259" key="9">
    <source>
        <dbReference type="PROSITE" id="PS50011"/>
    </source>
</evidence>
<dbReference type="Pfam" id="PF03781">
    <property type="entry name" value="FGE-sulfatase"/>
    <property type="match status" value="2"/>
</dbReference>